<evidence type="ECO:0008006" key="4">
    <source>
        <dbReference type="Google" id="ProtNLM"/>
    </source>
</evidence>
<dbReference type="STRING" id="1076937.SAMN04488120_101246"/>
<protein>
    <recommendedName>
        <fullName evidence="4">DUF3570 domain-containing protein</fullName>
    </recommendedName>
</protein>
<sequence length="391" mass="42475">MAATKPHSPSLSALTAAALALPGVAAAEVQADALYAHYREADISGSRSATGRDAPRYTIDTLLVRVDAPLGERALSGNLTVETMSGASPWWVQPDQNGKPVQVMSGASIREERVDVQLTYGLPLAGLDWAVSAGYSDEDDYRAVNGGIEAAYSPQAGAYTLSAGLGYSYDRLEPTRGASSPDVIERADKDSLTAYAGVSFIVDAQTTMQAALSHGVYDGYLSDPYKRAFITASAATVPDRRPSERHLWSLSAKLRHYFAGAGAALHADYRYYYDDWEIEAHALELAWHQTLAETWRVIPALRWYSQSQAYFYAPYYTASRGDGLASSDYRLSPYGALSVRLDLRKVLGAWIVGGGIEWYAADADYALGSVAVENPGLVEYLVLNLRLGRRF</sequence>
<keyword evidence="3" id="KW-1185">Reference proteome</keyword>
<dbReference type="SUPFAM" id="SSF56935">
    <property type="entry name" value="Porins"/>
    <property type="match status" value="1"/>
</dbReference>
<dbReference type="Pfam" id="PF12094">
    <property type="entry name" value="DUF3570"/>
    <property type="match status" value="1"/>
</dbReference>
<feature type="signal peptide" evidence="1">
    <location>
        <begin position="1"/>
        <end position="27"/>
    </location>
</feature>
<evidence type="ECO:0000313" key="3">
    <source>
        <dbReference type="Proteomes" id="UP000199771"/>
    </source>
</evidence>
<dbReference type="Proteomes" id="UP000199771">
    <property type="component" value="Unassembled WGS sequence"/>
</dbReference>
<dbReference type="AlphaFoldDB" id="A0A1I2HC54"/>
<dbReference type="EMBL" id="FOOC01000001">
    <property type="protein sequence ID" value="SFF26151.1"/>
    <property type="molecule type" value="Genomic_DNA"/>
</dbReference>
<feature type="chain" id="PRO_5011469778" description="DUF3570 domain-containing protein" evidence="1">
    <location>
        <begin position="28"/>
        <end position="391"/>
    </location>
</feature>
<reference evidence="2 3" key="1">
    <citation type="submission" date="2016-10" db="EMBL/GenBank/DDBJ databases">
        <authorList>
            <person name="de Groot N.N."/>
        </authorList>
    </citation>
    <scope>NUCLEOTIDE SEQUENCE [LARGE SCALE GENOMIC DNA]</scope>
    <source>
        <strain evidence="2 3">DSM 23609</strain>
    </source>
</reference>
<accession>A0A1I2HC54</accession>
<keyword evidence="1" id="KW-0732">Signal</keyword>
<proteinExistence type="predicted"/>
<evidence type="ECO:0000256" key="1">
    <source>
        <dbReference type="SAM" id="SignalP"/>
    </source>
</evidence>
<evidence type="ECO:0000313" key="2">
    <source>
        <dbReference type="EMBL" id="SFF26151.1"/>
    </source>
</evidence>
<organism evidence="2 3">
    <name type="scientific">Fontimonas thermophila</name>
    <dbReference type="NCBI Taxonomy" id="1076937"/>
    <lineage>
        <taxon>Bacteria</taxon>
        <taxon>Pseudomonadati</taxon>
        <taxon>Pseudomonadota</taxon>
        <taxon>Gammaproteobacteria</taxon>
        <taxon>Nevskiales</taxon>
        <taxon>Nevskiaceae</taxon>
        <taxon>Fontimonas</taxon>
    </lineage>
</organism>
<dbReference type="InterPro" id="IPR021953">
    <property type="entry name" value="DUF3570"/>
</dbReference>
<name>A0A1I2HC54_9GAMM</name>
<gene>
    <name evidence="2" type="ORF">SAMN04488120_101246</name>
</gene>
<dbReference type="RefSeq" id="WP_234981456.1">
    <property type="nucleotide sequence ID" value="NZ_FOOC01000001.1"/>
</dbReference>